<evidence type="ECO:0000256" key="1">
    <source>
        <dbReference type="SAM" id="MobiDB-lite"/>
    </source>
</evidence>
<keyword evidence="3" id="KW-1185">Reference proteome</keyword>
<feature type="region of interest" description="Disordered" evidence="1">
    <location>
        <begin position="1"/>
        <end position="41"/>
    </location>
</feature>
<evidence type="ECO:0000313" key="2">
    <source>
        <dbReference type="EMBL" id="KAG4417750.1"/>
    </source>
</evidence>
<dbReference type="OrthoDB" id="3598527at2759"/>
<proteinExistence type="predicted"/>
<dbReference type="EMBL" id="JAFJYH010000146">
    <property type="protein sequence ID" value="KAG4417750.1"/>
    <property type="molecule type" value="Genomic_DNA"/>
</dbReference>
<evidence type="ECO:0000313" key="3">
    <source>
        <dbReference type="Proteomes" id="UP000664132"/>
    </source>
</evidence>
<reference evidence="2" key="1">
    <citation type="submission" date="2021-02" db="EMBL/GenBank/DDBJ databases">
        <title>Genome sequence Cadophora malorum strain M34.</title>
        <authorList>
            <person name="Stefanovic E."/>
            <person name="Vu D."/>
            <person name="Scully C."/>
            <person name="Dijksterhuis J."/>
            <person name="Roader J."/>
            <person name="Houbraken J."/>
        </authorList>
    </citation>
    <scope>NUCLEOTIDE SEQUENCE</scope>
    <source>
        <strain evidence="2">M34</strain>
    </source>
</reference>
<name>A0A8H7TA45_9HELO</name>
<dbReference type="Proteomes" id="UP000664132">
    <property type="component" value="Unassembled WGS sequence"/>
</dbReference>
<sequence length="194" mass="22241">MPKHKTKDGYRALRTNSPLKPQLGTKGTFESLTSDRNDQKQPDDFEDGILVFVEAVIRDRKSNLVSANIFQYSDTEDLYTYDDYLDGDYGWKQGDLHVALIRPSDGYCGLKAKLVDSITRNQPRYIAAKGWKQQRVAVWSIIVLWDALEASHSEGCKSRLTLKTDNQIRMVSGKMKERGWKDIFIVEFALEKCL</sequence>
<comment type="caution">
    <text evidence="2">The sequence shown here is derived from an EMBL/GenBank/DDBJ whole genome shotgun (WGS) entry which is preliminary data.</text>
</comment>
<accession>A0A8H7TA45</accession>
<dbReference type="AlphaFoldDB" id="A0A8H7TA45"/>
<organism evidence="2 3">
    <name type="scientific">Cadophora malorum</name>
    <dbReference type="NCBI Taxonomy" id="108018"/>
    <lineage>
        <taxon>Eukaryota</taxon>
        <taxon>Fungi</taxon>
        <taxon>Dikarya</taxon>
        <taxon>Ascomycota</taxon>
        <taxon>Pezizomycotina</taxon>
        <taxon>Leotiomycetes</taxon>
        <taxon>Helotiales</taxon>
        <taxon>Ploettnerulaceae</taxon>
        <taxon>Cadophora</taxon>
    </lineage>
</organism>
<gene>
    <name evidence="2" type="ORF">IFR04_009119</name>
</gene>
<protein>
    <submittedName>
        <fullName evidence="2">Uncharacterized protein</fullName>
    </submittedName>
</protein>